<sequence>MNRPMVGGSSTNRAWLQEGLIRGSMLGKSILPTDEELGKKDDDHKPGHHGRAAPWAATSRSSRTPLRWRRRRILLAVVGLGLLYLLFTTAPPLGSLQFSPPRFAPMPEGIVEPLGAPVGLKVPRVGSTPPREYGGPAKFYRLAASLHAASHTQGYRMHNRNVLFAMSSLESVATLVPIICEMSKWSRNWVHAAFIGREDIPLGVLLEMNGVDKTACPAMWHDARPDYSEYSNDKRAESSVAAALVHIHTFLHPQVAIMDDSNSENAFFVRGMRSKTATLDIPLIEIPKNHWEHFMWMTRLDSGSLKSWHQPTVEILIQAPTDATGGILRLLKSLKEADYSGLRPPRLTIELPAEIDNSVKDYLENFVWPPGTNNSPLLSNQITIRRRITHQHSTQEESAIRFLELFYPTSTKNSHVLLLTPNAQLSPLYFHYLTYVMLEYRYSSYGEEDSANVMGASLELPSVFLDGKTELVPPTPADMHTSRYENLFSNVPTTQFLWQAPNSHALLFFGDKWAELHSFLSNRVTKHHLSPKVAARPKLISETLPAWTEYMLELMRARGYSLFYPATRASESLATVHNELYHVPEEFAPREKSDIGGGADAPPKLPDEPFLRAETPPSKPSLSESPIIPHSRPLHLTLPFEGDLPEIPHLPYLLYDGEKVLPTNVSIIAAAYADKFRETVGGCKIPKGKRRVIEKGSAKDLFCFGDEDEDDWEDVEAPVSAMSGDEAGEEERLGPTTSSTLVEAISTAKPKATVATAGAEPKEA</sequence>
<dbReference type="PANTHER" id="PTHR33604:SF3">
    <property type="entry name" value="OSJNBA0004B13.7 PROTEIN"/>
    <property type="match status" value="1"/>
</dbReference>
<feature type="compositionally biased region" description="Basic and acidic residues" evidence="1">
    <location>
        <begin position="36"/>
        <end position="45"/>
    </location>
</feature>
<keyword evidence="2" id="KW-0812">Transmembrane</keyword>
<proteinExistence type="predicted"/>
<evidence type="ECO:0000256" key="1">
    <source>
        <dbReference type="SAM" id="MobiDB-lite"/>
    </source>
</evidence>
<dbReference type="PANTHER" id="PTHR33604">
    <property type="entry name" value="OSJNBA0004B13.7 PROTEIN"/>
    <property type="match status" value="1"/>
</dbReference>
<feature type="region of interest" description="Disordered" evidence="1">
    <location>
        <begin position="717"/>
        <end position="739"/>
    </location>
</feature>
<accession>A0A6A6TI75</accession>
<keyword evidence="2" id="KW-1133">Transmembrane helix</keyword>
<dbReference type="Proteomes" id="UP000799324">
    <property type="component" value="Unassembled WGS sequence"/>
</dbReference>
<evidence type="ECO:0000313" key="3">
    <source>
        <dbReference type="EMBL" id="KAF2659136.1"/>
    </source>
</evidence>
<feature type="transmembrane region" description="Helical" evidence="2">
    <location>
        <begin position="73"/>
        <end position="93"/>
    </location>
</feature>
<name>A0A6A6TI75_9PLEO</name>
<dbReference type="AlphaFoldDB" id="A0A6A6TI75"/>
<dbReference type="OrthoDB" id="5397682at2759"/>
<protein>
    <recommendedName>
        <fullName evidence="5">Glycosyltransferase 2</fullName>
    </recommendedName>
</protein>
<reference evidence="3" key="1">
    <citation type="journal article" date="2020" name="Stud. Mycol.">
        <title>101 Dothideomycetes genomes: a test case for predicting lifestyles and emergence of pathogens.</title>
        <authorList>
            <person name="Haridas S."/>
            <person name="Albert R."/>
            <person name="Binder M."/>
            <person name="Bloem J."/>
            <person name="Labutti K."/>
            <person name="Salamov A."/>
            <person name="Andreopoulos B."/>
            <person name="Baker S."/>
            <person name="Barry K."/>
            <person name="Bills G."/>
            <person name="Bluhm B."/>
            <person name="Cannon C."/>
            <person name="Castanera R."/>
            <person name="Culley D."/>
            <person name="Daum C."/>
            <person name="Ezra D."/>
            <person name="Gonzalez J."/>
            <person name="Henrissat B."/>
            <person name="Kuo A."/>
            <person name="Liang C."/>
            <person name="Lipzen A."/>
            <person name="Lutzoni F."/>
            <person name="Magnuson J."/>
            <person name="Mondo S."/>
            <person name="Nolan M."/>
            <person name="Ohm R."/>
            <person name="Pangilinan J."/>
            <person name="Park H.-J."/>
            <person name="Ramirez L."/>
            <person name="Alfaro M."/>
            <person name="Sun H."/>
            <person name="Tritt A."/>
            <person name="Yoshinaga Y."/>
            <person name="Zwiers L.-H."/>
            <person name="Turgeon B."/>
            <person name="Goodwin S."/>
            <person name="Spatafora J."/>
            <person name="Crous P."/>
            <person name="Grigoriev I."/>
        </authorList>
    </citation>
    <scope>NUCLEOTIDE SEQUENCE</scope>
    <source>
        <strain evidence="3">CBS 122681</strain>
    </source>
</reference>
<dbReference type="EMBL" id="MU004309">
    <property type="protein sequence ID" value="KAF2659136.1"/>
    <property type="molecule type" value="Genomic_DNA"/>
</dbReference>
<evidence type="ECO:0000256" key="2">
    <source>
        <dbReference type="SAM" id="Phobius"/>
    </source>
</evidence>
<gene>
    <name evidence="3" type="ORF">K491DRAFT_689502</name>
</gene>
<keyword evidence="2" id="KW-0472">Membrane</keyword>
<feature type="region of interest" description="Disordered" evidence="1">
    <location>
        <begin position="34"/>
        <end position="61"/>
    </location>
</feature>
<evidence type="ECO:0008006" key="5">
    <source>
        <dbReference type="Google" id="ProtNLM"/>
    </source>
</evidence>
<feature type="region of interest" description="Disordered" evidence="1">
    <location>
        <begin position="590"/>
        <end position="628"/>
    </location>
</feature>
<keyword evidence="4" id="KW-1185">Reference proteome</keyword>
<evidence type="ECO:0000313" key="4">
    <source>
        <dbReference type="Proteomes" id="UP000799324"/>
    </source>
</evidence>
<organism evidence="3 4">
    <name type="scientific">Lophiostoma macrostomum CBS 122681</name>
    <dbReference type="NCBI Taxonomy" id="1314788"/>
    <lineage>
        <taxon>Eukaryota</taxon>
        <taxon>Fungi</taxon>
        <taxon>Dikarya</taxon>
        <taxon>Ascomycota</taxon>
        <taxon>Pezizomycotina</taxon>
        <taxon>Dothideomycetes</taxon>
        <taxon>Pleosporomycetidae</taxon>
        <taxon>Pleosporales</taxon>
        <taxon>Lophiostomataceae</taxon>
        <taxon>Lophiostoma</taxon>
    </lineage>
</organism>